<comment type="caution">
    <text evidence="5">The sequence shown here is derived from an EMBL/GenBank/DDBJ whole genome shotgun (WGS) entry which is preliminary data.</text>
</comment>
<proteinExistence type="predicted"/>
<keyword evidence="6" id="KW-1185">Reference proteome</keyword>
<dbReference type="PANTHER" id="PTHR46093:SF18">
    <property type="entry name" value="FIBRONECTIN TYPE-III DOMAIN-CONTAINING PROTEIN"/>
    <property type="match status" value="1"/>
</dbReference>
<keyword evidence="3" id="KW-0812">Transmembrane</keyword>
<reference evidence="5 6" key="1">
    <citation type="submission" date="2018-06" db="EMBL/GenBank/DDBJ databases">
        <title>Comparative genomics reveals the genomic features of Rhizophagus irregularis, R. cerebriforme, R. diaphanum and Gigaspora rosea, and their symbiotic lifestyle signature.</title>
        <authorList>
            <person name="Morin E."/>
            <person name="San Clemente H."/>
            <person name="Chen E.C.H."/>
            <person name="De La Providencia I."/>
            <person name="Hainaut M."/>
            <person name="Kuo A."/>
            <person name="Kohler A."/>
            <person name="Murat C."/>
            <person name="Tang N."/>
            <person name="Roy S."/>
            <person name="Loubradou J."/>
            <person name="Henrissat B."/>
            <person name="Grigoriev I.V."/>
            <person name="Corradi N."/>
            <person name="Roux C."/>
            <person name="Martin F.M."/>
        </authorList>
    </citation>
    <scope>NUCLEOTIDE SEQUENCE [LARGE SCALE GENOMIC DNA]</scope>
    <source>
        <strain evidence="5 6">DAOM 194757</strain>
    </source>
</reference>
<evidence type="ECO:0000313" key="6">
    <source>
        <dbReference type="Proteomes" id="UP000266673"/>
    </source>
</evidence>
<feature type="domain" description="Attractin/MKLN-like beta-propeller" evidence="4">
    <location>
        <begin position="28"/>
        <end position="307"/>
    </location>
</feature>
<dbReference type="Gene3D" id="2.120.10.80">
    <property type="entry name" value="Kelch-type beta propeller"/>
    <property type="match status" value="2"/>
</dbReference>
<protein>
    <recommendedName>
        <fullName evidence="4">Attractin/MKLN-like beta-propeller domain-containing protein</fullName>
    </recommendedName>
</protein>
<evidence type="ECO:0000313" key="5">
    <source>
        <dbReference type="EMBL" id="RIB14809.1"/>
    </source>
</evidence>
<feature type="transmembrane region" description="Helical" evidence="3">
    <location>
        <begin position="317"/>
        <end position="342"/>
    </location>
</feature>
<keyword evidence="3" id="KW-0472">Membrane</keyword>
<evidence type="ECO:0000256" key="3">
    <source>
        <dbReference type="SAM" id="Phobius"/>
    </source>
</evidence>
<dbReference type="Proteomes" id="UP000266673">
    <property type="component" value="Unassembled WGS sequence"/>
</dbReference>
<organism evidence="5 6">
    <name type="scientific">Gigaspora rosea</name>
    <dbReference type="NCBI Taxonomy" id="44941"/>
    <lineage>
        <taxon>Eukaryota</taxon>
        <taxon>Fungi</taxon>
        <taxon>Fungi incertae sedis</taxon>
        <taxon>Mucoromycota</taxon>
        <taxon>Glomeromycotina</taxon>
        <taxon>Glomeromycetes</taxon>
        <taxon>Diversisporales</taxon>
        <taxon>Gigasporaceae</taxon>
        <taxon>Gigaspora</taxon>
    </lineage>
</organism>
<evidence type="ECO:0000256" key="1">
    <source>
        <dbReference type="ARBA" id="ARBA00022441"/>
    </source>
</evidence>
<dbReference type="AlphaFoldDB" id="A0A397V1C5"/>
<evidence type="ECO:0000259" key="4">
    <source>
        <dbReference type="Pfam" id="PF24981"/>
    </source>
</evidence>
<keyword evidence="3" id="KW-1133">Transmembrane helix</keyword>
<dbReference type="Pfam" id="PF24981">
    <property type="entry name" value="Beta-prop_ATRN-LZTR1"/>
    <property type="match status" value="1"/>
</dbReference>
<accession>A0A397V1C5</accession>
<keyword evidence="2" id="KW-0677">Repeat</keyword>
<dbReference type="SUPFAM" id="SSF117281">
    <property type="entry name" value="Kelch motif"/>
    <property type="match status" value="1"/>
</dbReference>
<evidence type="ECO:0000256" key="2">
    <source>
        <dbReference type="ARBA" id="ARBA00022737"/>
    </source>
</evidence>
<dbReference type="EMBL" id="QKWP01000794">
    <property type="protein sequence ID" value="RIB14809.1"/>
    <property type="molecule type" value="Genomic_DNA"/>
</dbReference>
<dbReference type="InterPro" id="IPR056737">
    <property type="entry name" value="Beta-prop_ATRN-MKLN-like"/>
</dbReference>
<dbReference type="OrthoDB" id="10250130at2759"/>
<sequence>MPIGYTFGTSCISPIDNSTVFLIGGRIWIANTNSFSYTSSVYKFDSRTSQWTTPTINNFNSSFEARSEMQAVIDNNGKIFIFGGINYGNDQTLISYTGNDDNITTTAYNDMSILDITTMIWSTQTQSQSVLKNVDYTATLLPNGLIVYIGGRGSSPVNLNNISQIRIFDTKSYTWSNKSASGSIIASRINHSAVLTQDGNIIIYGGSTFESSEVEYVLSDIVVLNTNSWAWSVTSVSGTSAPPLTYHSAALYKNYMILAFGATSTTNLYTNNIYILDIQNYTWVTTFNIPTTTNPAKQTQSNGNSSTDQANNSSSNLYLGVGIGAGVVILAVVLFIIGFFIYKNWHKEKFIATPGTSKDDNIRETHMSTVYTPGIPPPEIYAQTPMY</sequence>
<dbReference type="PANTHER" id="PTHR46093">
    <property type="entry name" value="ACYL-COA-BINDING DOMAIN-CONTAINING PROTEIN 5"/>
    <property type="match status" value="1"/>
</dbReference>
<keyword evidence="1" id="KW-0880">Kelch repeat</keyword>
<name>A0A397V1C5_9GLOM</name>
<dbReference type="InterPro" id="IPR015915">
    <property type="entry name" value="Kelch-typ_b-propeller"/>
</dbReference>
<dbReference type="STRING" id="44941.A0A397V1C5"/>
<gene>
    <name evidence="5" type="ORF">C2G38_2094825</name>
</gene>